<dbReference type="GO" id="GO:0010218">
    <property type="term" value="P:response to far red light"/>
    <property type="evidence" value="ECO:0007669"/>
    <property type="project" value="TreeGrafter"/>
</dbReference>
<comment type="caution">
    <text evidence="13">The sequence shown here is derived from an EMBL/GenBank/DDBJ whole genome shotgun (WGS) entry which is preliminary data.</text>
</comment>
<proteinExistence type="inferred from homology"/>
<dbReference type="GO" id="GO:0009585">
    <property type="term" value="P:red, far-red light phototransduction"/>
    <property type="evidence" value="ECO:0007669"/>
    <property type="project" value="UniProtKB-KW"/>
</dbReference>
<evidence type="ECO:0000256" key="11">
    <source>
        <dbReference type="SAM" id="MobiDB-lite"/>
    </source>
</evidence>
<evidence type="ECO:0000256" key="5">
    <source>
        <dbReference type="ARBA" id="ARBA00023125"/>
    </source>
</evidence>
<feature type="region of interest" description="Disordered" evidence="11">
    <location>
        <begin position="169"/>
        <end position="300"/>
    </location>
</feature>
<comment type="subcellular location">
    <subcellularLocation>
        <location evidence="1">Nucleus</location>
    </subcellularLocation>
</comment>
<dbReference type="Pfam" id="PF00170">
    <property type="entry name" value="bZIP_1"/>
    <property type="match status" value="1"/>
</dbReference>
<dbReference type="GO" id="GO:0010099">
    <property type="term" value="P:regulation of photomorphogenesis"/>
    <property type="evidence" value="ECO:0007669"/>
    <property type="project" value="TreeGrafter"/>
</dbReference>
<gene>
    <name evidence="13" type="ORF">D8674_034126</name>
</gene>
<feature type="region of interest" description="Disordered" evidence="11">
    <location>
        <begin position="127"/>
        <end position="148"/>
    </location>
</feature>
<feature type="compositionally biased region" description="Low complexity" evidence="11">
    <location>
        <begin position="169"/>
        <end position="185"/>
    </location>
</feature>
<protein>
    <recommendedName>
        <fullName evidence="9">Transcription factor HY5</fullName>
    </recommendedName>
</protein>
<evidence type="ECO:0000256" key="8">
    <source>
        <dbReference type="ARBA" id="ARBA00023242"/>
    </source>
</evidence>
<dbReference type="GO" id="GO:0045944">
    <property type="term" value="P:positive regulation of transcription by RNA polymerase II"/>
    <property type="evidence" value="ECO:0007669"/>
    <property type="project" value="InterPro"/>
</dbReference>
<feature type="compositionally biased region" description="Low complexity" evidence="11">
    <location>
        <begin position="216"/>
        <end position="236"/>
    </location>
</feature>
<dbReference type="PANTHER" id="PTHR46714">
    <property type="entry name" value="TRANSCRIPTIONAL ACTIVATOR HAC1"/>
    <property type="match status" value="1"/>
</dbReference>
<keyword evidence="6" id="KW-0010">Activator</keyword>
<dbReference type="GO" id="GO:0000981">
    <property type="term" value="F:DNA-binding transcription factor activity, RNA polymerase II-specific"/>
    <property type="evidence" value="ECO:0007669"/>
    <property type="project" value="InterPro"/>
</dbReference>
<comment type="similarity">
    <text evidence="2">Belongs to the bZIP family.</text>
</comment>
<dbReference type="OrthoDB" id="674948at2759"/>
<evidence type="ECO:0000259" key="12">
    <source>
        <dbReference type="PROSITE" id="PS50217"/>
    </source>
</evidence>
<dbReference type="PANTHER" id="PTHR46714:SF6">
    <property type="entry name" value="TRANSCRIPTIONAL ACTIVATOR HAC1"/>
    <property type="match status" value="1"/>
</dbReference>
<organism evidence="13 14">
    <name type="scientific">Pyrus ussuriensis x Pyrus communis</name>
    <dbReference type="NCBI Taxonomy" id="2448454"/>
    <lineage>
        <taxon>Eukaryota</taxon>
        <taxon>Viridiplantae</taxon>
        <taxon>Streptophyta</taxon>
        <taxon>Embryophyta</taxon>
        <taxon>Tracheophyta</taxon>
        <taxon>Spermatophyta</taxon>
        <taxon>Magnoliopsida</taxon>
        <taxon>eudicotyledons</taxon>
        <taxon>Gunneridae</taxon>
        <taxon>Pentapetalae</taxon>
        <taxon>rosids</taxon>
        <taxon>fabids</taxon>
        <taxon>Rosales</taxon>
        <taxon>Rosaceae</taxon>
        <taxon>Amygdaloideae</taxon>
        <taxon>Maleae</taxon>
        <taxon>Pyrus</taxon>
    </lineage>
</organism>
<dbReference type="Gene3D" id="1.20.5.490">
    <property type="entry name" value="Single helix bin"/>
    <property type="match status" value="1"/>
</dbReference>
<dbReference type="SMART" id="SM00338">
    <property type="entry name" value="BRLZ"/>
    <property type="match status" value="1"/>
</dbReference>
<dbReference type="GO" id="GO:0010114">
    <property type="term" value="P:response to red light"/>
    <property type="evidence" value="ECO:0007669"/>
    <property type="project" value="TreeGrafter"/>
</dbReference>
<evidence type="ECO:0000313" key="13">
    <source>
        <dbReference type="EMBL" id="KAB2629331.1"/>
    </source>
</evidence>
<feature type="compositionally biased region" description="Acidic residues" evidence="11">
    <location>
        <begin position="129"/>
        <end position="144"/>
    </location>
</feature>
<name>A0A5N5HSV8_9ROSA</name>
<dbReference type="EMBL" id="SMOL01000148">
    <property type="protein sequence ID" value="KAB2629331.1"/>
    <property type="molecule type" value="Genomic_DNA"/>
</dbReference>
<reference evidence="13 14" key="1">
    <citation type="submission" date="2019-09" db="EMBL/GenBank/DDBJ databases">
        <authorList>
            <person name="Ou C."/>
        </authorList>
    </citation>
    <scope>NUCLEOTIDE SEQUENCE [LARGE SCALE GENOMIC DNA]</scope>
    <source>
        <strain evidence="13">S2</strain>
        <tissue evidence="13">Leaf</tissue>
    </source>
</reference>
<dbReference type="SUPFAM" id="SSF57959">
    <property type="entry name" value="Leucine zipper domain"/>
    <property type="match status" value="1"/>
</dbReference>
<dbReference type="PROSITE" id="PS50217">
    <property type="entry name" value="BZIP"/>
    <property type="match status" value="1"/>
</dbReference>
<keyword evidence="3" id="KW-0832">Ubl conjugation</keyword>
<sequence>MAFASALDTPKGLHFLPFPSSSRHERSPTNLVLPRHFPTRFSSTIALARRRNHGAEVAPSKTKIKKRSLGNKEVKEVEEEDVDEDAIDALFRLLEEDLKNDDASFDDEDLTEEELAKLEQEVAEALGIDGDDDNDEEEEEEEEETPVKLKTWQMRRLAAASKVETVVETTGETVVETTTDSVELESAVKVPFHARQQQSSAQKRLKKAQIEMQEQATSSLAASSLPSSSERSSSSAFHLEVKEGMESDEEIGRVPEIGGESAGASASARENGSLAGPEQVQTAGESQRKRGRNPADKESKRLKRLLRNRVSAQQARERKKAYLNDLEERVKELEQKNSELDERLSTLQNENQMLRHILKNTTASRRGTDGFEPIASTAVGMVGSSRGVKTLSPRKVFHEMDKHRANGNGNGFSLRQNVMGLLVELSLIIFCPNVLKFYGESCAHLQMEW</sequence>
<evidence type="ECO:0000256" key="2">
    <source>
        <dbReference type="ARBA" id="ARBA00007163"/>
    </source>
</evidence>
<dbReference type="InterPro" id="IPR044280">
    <property type="entry name" value="Hac1/HY5"/>
</dbReference>
<reference evidence="14" key="2">
    <citation type="submission" date="2019-10" db="EMBL/GenBank/DDBJ databases">
        <title>A de novo genome assembly of a pear dwarfing rootstock.</title>
        <authorList>
            <person name="Wang F."/>
            <person name="Wang J."/>
            <person name="Li S."/>
            <person name="Zhang Y."/>
            <person name="Fang M."/>
            <person name="Ma L."/>
            <person name="Zhao Y."/>
            <person name="Jiang S."/>
        </authorList>
    </citation>
    <scope>NUCLEOTIDE SEQUENCE [LARGE SCALE GENOMIC DNA]</scope>
</reference>
<evidence type="ECO:0000256" key="7">
    <source>
        <dbReference type="ARBA" id="ARBA00023163"/>
    </source>
</evidence>
<dbReference type="Proteomes" id="UP000327157">
    <property type="component" value="Chromosome 8"/>
</dbReference>
<keyword evidence="5" id="KW-0238">DNA-binding</keyword>
<evidence type="ECO:0000256" key="9">
    <source>
        <dbReference type="ARBA" id="ARBA00070194"/>
    </source>
</evidence>
<feature type="compositionally biased region" description="Basic and acidic residues" evidence="11">
    <location>
        <begin position="239"/>
        <end position="253"/>
    </location>
</feature>
<evidence type="ECO:0000256" key="4">
    <source>
        <dbReference type="ARBA" id="ARBA00023015"/>
    </source>
</evidence>
<dbReference type="InterPro" id="IPR004827">
    <property type="entry name" value="bZIP"/>
</dbReference>
<dbReference type="InterPro" id="IPR046347">
    <property type="entry name" value="bZIP_sf"/>
</dbReference>
<keyword evidence="4" id="KW-0805">Transcription regulation</keyword>
<dbReference type="CDD" id="cd14704">
    <property type="entry name" value="bZIP_HY5-like"/>
    <property type="match status" value="1"/>
</dbReference>
<evidence type="ECO:0000256" key="10">
    <source>
        <dbReference type="ARBA" id="ARBA00084091"/>
    </source>
</evidence>
<evidence type="ECO:0000256" key="6">
    <source>
        <dbReference type="ARBA" id="ARBA00023159"/>
    </source>
</evidence>
<dbReference type="PROSITE" id="PS00036">
    <property type="entry name" value="BZIP_BASIC"/>
    <property type="match status" value="1"/>
</dbReference>
<evidence type="ECO:0000256" key="3">
    <source>
        <dbReference type="ARBA" id="ARBA00022843"/>
    </source>
</evidence>
<feature type="domain" description="BZIP" evidence="12">
    <location>
        <begin position="298"/>
        <end position="361"/>
    </location>
</feature>
<dbReference type="GO" id="GO:0005634">
    <property type="term" value="C:nucleus"/>
    <property type="evidence" value="ECO:0007669"/>
    <property type="project" value="UniProtKB-SubCell"/>
</dbReference>
<keyword evidence="14" id="KW-1185">Reference proteome</keyword>
<dbReference type="FunFam" id="1.20.5.490:FF:000004">
    <property type="entry name" value="Transcription factor HY5"/>
    <property type="match status" value="1"/>
</dbReference>
<keyword evidence="8" id="KW-0539">Nucleus</keyword>
<reference evidence="13 14" key="3">
    <citation type="submission" date="2019-11" db="EMBL/GenBank/DDBJ databases">
        <title>A de novo genome assembly of a pear dwarfing rootstock.</title>
        <authorList>
            <person name="Wang F."/>
            <person name="Wang J."/>
            <person name="Li S."/>
            <person name="Zhang Y."/>
            <person name="Fang M."/>
            <person name="Ma L."/>
            <person name="Zhao Y."/>
            <person name="Jiang S."/>
        </authorList>
    </citation>
    <scope>NUCLEOTIDE SEQUENCE [LARGE SCALE GENOMIC DNA]</scope>
    <source>
        <strain evidence="13">S2</strain>
        <tissue evidence="13">Leaf</tissue>
    </source>
</reference>
<evidence type="ECO:0000256" key="1">
    <source>
        <dbReference type="ARBA" id="ARBA00004123"/>
    </source>
</evidence>
<dbReference type="GO" id="GO:0003677">
    <property type="term" value="F:DNA binding"/>
    <property type="evidence" value="ECO:0007669"/>
    <property type="project" value="UniProtKB-KW"/>
</dbReference>
<dbReference type="AlphaFoldDB" id="A0A5N5HSV8"/>
<keyword evidence="10" id="KW-0607">Phytochrome signaling pathway</keyword>
<keyword evidence="7" id="KW-0804">Transcription</keyword>
<feature type="compositionally biased region" description="Low complexity" evidence="11">
    <location>
        <begin position="258"/>
        <end position="273"/>
    </location>
</feature>
<accession>A0A5N5HSV8</accession>
<evidence type="ECO:0000313" key="14">
    <source>
        <dbReference type="Proteomes" id="UP000327157"/>
    </source>
</evidence>